<comment type="caution">
    <text evidence="2">The sequence shown here is derived from an EMBL/GenBank/DDBJ whole genome shotgun (WGS) entry which is preliminary data.</text>
</comment>
<dbReference type="InterPro" id="IPR027417">
    <property type="entry name" value="P-loop_NTPase"/>
</dbReference>
<dbReference type="Pfam" id="PF13671">
    <property type="entry name" value="AAA_33"/>
    <property type="match status" value="1"/>
</dbReference>
<name>A0ABW9QUN3_9ACTN</name>
<dbReference type="PANTHER" id="PTHR37807">
    <property type="entry name" value="OS07G0160300 PROTEIN"/>
    <property type="match status" value="1"/>
</dbReference>
<dbReference type="Gene3D" id="3.40.50.300">
    <property type="entry name" value="P-loop containing nucleotide triphosphate hydrolases"/>
    <property type="match status" value="1"/>
</dbReference>
<dbReference type="SUPFAM" id="SSF52540">
    <property type="entry name" value="P-loop containing nucleoside triphosphate hydrolases"/>
    <property type="match status" value="1"/>
</dbReference>
<evidence type="ECO:0000313" key="3">
    <source>
        <dbReference type="Proteomes" id="UP000437736"/>
    </source>
</evidence>
<dbReference type="EMBL" id="WJHE01000211">
    <property type="protein sequence ID" value="MST32093.1"/>
    <property type="molecule type" value="Genomic_DNA"/>
</dbReference>
<dbReference type="Proteomes" id="UP000437736">
    <property type="component" value="Unassembled WGS sequence"/>
</dbReference>
<organism evidence="2 3">
    <name type="scientific">Acidiferrimicrobium australe</name>
    <dbReference type="NCBI Taxonomy" id="2664430"/>
    <lineage>
        <taxon>Bacteria</taxon>
        <taxon>Bacillati</taxon>
        <taxon>Actinomycetota</taxon>
        <taxon>Acidimicrobiia</taxon>
        <taxon>Acidimicrobiales</taxon>
        <taxon>Acidimicrobiaceae</taxon>
        <taxon>Acidiferrimicrobium</taxon>
    </lineage>
</organism>
<keyword evidence="3" id="KW-1185">Reference proteome</keyword>
<evidence type="ECO:0000256" key="1">
    <source>
        <dbReference type="SAM" id="MobiDB-lite"/>
    </source>
</evidence>
<sequence length="252" mass="26134">MTTHSGGRASVAPFGIRVRGSGTAPGATMAHPSGGAPAAGLTSGHGPLPRQSDAPQDGTARLGARSPDRGIVFPVDTPVFVVVDGPAASGKSTLAPALAQRLRLPLLAKDTIKDALMEATPPADVEHSQQLGQAAVRVMLALATASPIGAVLESNFYRSRAAVELARLPGRVVEVFCRCDHEIAKARYRDRSGTRAAGHFDHLRADSELWNPEVAEPVAGGWPVVEIDTNTPVELSAAIAALGQAAPWSLLN</sequence>
<dbReference type="PANTHER" id="PTHR37807:SF3">
    <property type="entry name" value="OS07G0160300 PROTEIN"/>
    <property type="match status" value="1"/>
</dbReference>
<gene>
    <name evidence="2" type="ORF">GHK86_05045</name>
</gene>
<evidence type="ECO:0000313" key="2">
    <source>
        <dbReference type="EMBL" id="MST32093.1"/>
    </source>
</evidence>
<reference evidence="2 3" key="1">
    <citation type="submission" date="2019-11" db="EMBL/GenBank/DDBJ databases">
        <title>Acidiferrimicrobium australis gen. nov., sp. nov., an acidophilic and obligately heterotrophic, member of the Actinobacteria that catalyses dissimilatory oxido- reduction of iron isolated from metal-rich acidic water in Chile.</title>
        <authorList>
            <person name="Gonzalez D."/>
            <person name="Huber K."/>
            <person name="Hedrich S."/>
            <person name="Rojas-Villalobos C."/>
            <person name="Quatrini R."/>
            <person name="Dinamarca M.A."/>
            <person name="Schwarz A."/>
            <person name="Canales C."/>
            <person name="Nancucheo I."/>
        </authorList>
    </citation>
    <scope>NUCLEOTIDE SEQUENCE [LARGE SCALE GENOMIC DNA]</scope>
    <source>
        <strain evidence="2 3">USS-CCA1</strain>
    </source>
</reference>
<protein>
    <submittedName>
        <fullName evidence="2">AAA family ATPase</fullName>
    </submittedName>
</protein>
<feature type="region of interest" description="Disordered" evidence="1">
    <location>
        <begin position="1"/>
        <end position="67"/>
    </location>
</feature>
<accession>A0ABW9QUN3</accession>
<proteinExistence type="predicted"/>